<reference evidence="1" key="1">
    <citation type="submission" date="2018-02" db="EMBL/GenBank/DDBJ databases">
        <title>Rhizophora mucronata_Transcriptome.</title>
        <authorList>
            <person name="Meera S.P."/>
            <person name="Sreeshan A."/>
            <person name="Augustine A."/>
        </authorList>
    </citation>
    <scope>NUCLEOTIDE SEQUENCE</scope>
    <source>
        <tissue evidence="1">Leaf</tissue>
    </source>
</reference>
<name>A0A2P2JFA9_RHIMU</name>
<protein>
    <submittedName>
        <fullName evidence="1">KH domain-containing protein At4g18375</fullName>
    </submittedName>
</protein>
<evidence type="ECO:0000313" key="1">
    <source>
        <dbReference type="EMBL" id="MBW92163.1"/>
    </source>
</evidence>
<dbReference type="EMBL" id="GGEC01011680">
    <property type="protein sequence ID" value="MBW92163.1"/>
    <property type="molecule type" value="Transcribed_RNA"/>
</dbReference>
<accession>A0A2P2JFA9</accession>
<sequence length="106" mass="11949">MVGTLWITDISVGTLLSIHRTRDLLCIEILTRDLLQIHVSLWTLPHHNVLIDVLLSTHSLVRALLITNVNSAENLGGHSCSFQQKTRVEDAQNFHGCQLHFQSQQS</sequence>
<dbReference type="EMBL" id="GGEC01011679">
    <property type="protein sequence ID" value="MBW92162.1"/>
    <property type="molecule type" value="Transcribed_RNA"/>
</dbReference>
<organism evidence="1">
    <name type="scientific">Rhizophora mucronata</name>
    <name type="common">Asiatic mangrove</name>
    <dbReference type="NCBI Taxonomy" id="61149"/>
    <lineage>
        <taxon>Eukaryota</taxon>
        <taxon>Viridiplantae</taxon>
        <taxon>Streptophyta</taxon>
        <taxon>Embryophyta</taxon>
        <taxon>Tracheophyta</taxon>
        <taxon>Spermatophyta</taxon>
        <taxon>Magnoliopsida</taxon>
        <taxon>eudicotyledons</taxon>
        <taxon>Gunneridae</taxon>
        <taxon>Pentapetalae</taxon>
        <taxon>rosids</taxon>
        <taxon>fabids</taxon>
        <taxon>Malpighiales</taxon>
        <taxon>Rhizophoraceae</taxon>
        <taxon>Rhizophora</taxon>
    </lineage>
</organism>
<dbReference type="AlphaFoldDB" id="A0A2P2JFA9"/>
<proteinExistence type="predicted"/>